<protein>
    <submittedName>
        <fullName evidence="1">Uncharacterized protein</fullName>
    </submittedName>
</protein>
<accession>A0A5Q6PFI7</accession>
<evidence type="ECO:0000313" key="1">
    <source>
        <dbReference type="EMBL" id="KAA1253645.1"/>
    </source>
</evidence>
<name>A0A5Q6PFI7_VIBCL</name>
<dbReference type="Proteomes" id="UP000323225">
    <property type="component" value="Unassembled WGS sequence"/>
</dbReference>
<evidence type="ECO:0000313" key="2">
    <source>
        <dbReference type="Proteomes" id="UP000323225"/>
    </source>
</evidence>
<organism evidence="1 2">
    <name type="scientific">Vibrio cholerae</name>
    <dbReference type="NCBI Taxonomy" id="666"/>
    <lineage>
        <taxon>Bacteria</taxon>
        <taxon>Pseudomonadati</taxon>
        <taxon>Pseudomonadota</taxon>
        <taxon>Gammaproteobacteria</taxon>
        <taxon>Vibrionales</taxon>
        <taxon>Vibrionaceae</taxon>
        <taxon>Vibrio</taxon>
    </lineage>
</organism>
<gene>
    <name evidence="1" type="ORF">F0M16_16345</name>
</gene>
<reference evidence="1 2" key="1">
    <citation type="submission" date="2019-09" db="EMBL/GenBank/DDBJ databases">
        <authorList>
            <person name="Kritzky A."/>
            <person name="Schelkanova E.Y."/>
            <person name="Alkhova Z.V."/>
            <person name="Smirnova N.I."/>
        </authorList>
    </citation>
    <scope>NUCLEOTIDE SEQUENCE [LARGE SCALE GENOMIC DNA]</scope>
    <source>
        <strain evidence="1 2">M1526</strain>
    </source>
</reference>
<proteinExistence type="predicted"/>
<comment type="caution">
    <text evidence="1">The sequence shown here is derived from an EMBL/GenBank/DDBJ whole genome shotgun (WGS) entry which is preliminary data.</text>
</comment>
<dbReference type="EMBL" id="VUAA01000019">
    <property type="protein sequence ID" value="KAA1253645.1"/>
    <property type="molecule type" value="Genomic_DNA"/>
</dbReference>
<sequence length="101" mass="11541">MNLRSKVEELIKKNSHENVQKDVIREKIYDLLEDEGLSVYGNGWADNPTDLSELINLDGDDAIKISSCKILYELDMAGLDLDGNGWFDDDPEWNELVELHC</sequence>
<dbReference type="AlphaFoldDB" id="A0A5Q6PFI7"/>